<dbReference type="SUPFAM" id="SSF46785">
    <property type="entry name" value="Winged helix' DNA-binding domain"/>
    <property type="match status" value="1"/>
</dbReference>
<reference evidence="15" key="1">
    <citation type="journal article" date="2020" name="PLoS Negl. Trop. Dis.">
        <title>High-quality nuclear genome for Sarcoptes scabiei-A critical resource for a neglected parasite.</title>
        <authorList>
            <person name="Korhonen P.K."/>
            <person name="Gasser R.B."/>
            <person name="Ma G."/>
            <person name="Wang T."/>
            <person name="Stroehlein A.J."/>
            <person name="Young N.D."/>
            <person name="Ang C.S."/>
            <person name="Fernando D.D."/>
            <person name="Lu H.C."/>
            <person name="Taylor S."/>
            <person name="Reynolds S.L."/>
            <person name="Mofiz E."/>
            <person name="Najaraj S.H."/>
            <person name="Gowda H."/>
            <person name="Madugundu A."/>
            <person name="Renuse S."/>
            <person name="Holt D."/>
            <person name="Pandey A."/>
            <person name="Papenfuss A.T."/>
            <person name="Fischer K."/>
        </authorList>
    </citation>
    <scope>NUCLEOTIDE SEQUENCE [LARGE SCALE GENOMIC DNA]</scope>
</reference>
<sequence length="785" mass="92434">MFSLRPCPIDFNEIWTPIQRTVIKILNLEFVSKDEWGDRFHDIYKLCVAHPEPYSDRAYQETKKLIKVHVQSNSKQILQYLDSPELLSVYHEKWCVFKKAIDYLSILYIYLNTQYVRKFRNYEVDEKNDEKLMEINELGSYIWKTEVITIFQSKLVALLLKAIDDDRRGVDQNHKVIQEIVDSFIAVEDFGNRGNKSAFYKEYFEKQLLHSTKIYYTNRAKILLKDNDCSQYLEKVLNTIEVERKLLNKLIPAESHTKVIHVLEKCMVSDYLDFLKSECRLMVKAESNQDLRNMFLLLKPVESGLKIMINQIESHIQEKGIDIIKWIINSKDENQIHLFVEEILKVYYHFSKIITELFNGDRSFISALDRACTNIINYRENSRSPCKSPEILSRYCDNLLKKSSKNITDKDMERKINDAIIIFKYINDKDVFQKCYAKMLAKRLIHSQCTSMENEECMIQKIKAVCGYEFTSKLQRMFTDVKVCDDFMVGFQKHLLNSNIKFPMSFHAYILQACAWPFSQTPVSSFNIPICFEKAVNEFENFYLNKFNGRKLNWIFNVSQGEVKFLFTKKTYHVTMNTFQIAIILSFEHSDEVSYAELKKLTNLNDEQLQRHIQSFLDLKILLIANDIITNDQSQTPQQQQPSTSGIHCPSKISNLNNNNNEQANSGDLSFIRDKNFLLNLNFVGKRMKFKVNVPPPKDVQQKEQVEHHIVSVEEDRKMFLQAAIVRIMKTRKKLRQNPLIEEVICQAQHRFIPNVVMIKKAIESLIEKQYIERIDNGDEYQYMA</sequence>
<dbReference type="InterPro" id="IPR036388">
    <property type="entry name" value="WH-like_DNA-bd_sf"/>
</dbReference>
<keyword evidence="6" id="KW-0832">Ubl conjugation</keyword>
<dbReference type="InterPro" id="IPR036390">
    <property type="entry name" value="WH_DNA-bd_sf"/>
</dbReference>
<dbReference type="EnsemblMetazoa" id="SSS_3367s_mrna">
    <property type="protein sequence ID" value="KAF7495549.1"/>
    <property type="gene ID" value="SSS_3367"/>
</dbReference>
<dbReference type="SMART" id="SM00182">
    <property type="entry name" value="CULLIN"/>
    <property type="match status" value="1"/>
</dbReference>
<dbReference type="InterPro" id="IPR001373">
    <property type="entry name" value="Cullin_N"/>
</dbReference>
<dbReference type="GO" id="GO:0005634">
    <property type="term" value="C:nucleus"/>
    <property type="evidence" value="ECO:0007669"/>
    <property type="project" value="UniProtKB-SubCell"/>
</dbReference>
<organism evidence="13">
    <name type="scientific">Sarcoptes scabiei</name>
    <name type="common">Itch mite</name>
    <name type="synonym">Acarus scabiei</name>
    <dbReference type="NCBI Taxonomy" id="52283"/>
    <lineage>
        <taxon>Eukaryota</taxon>
        <taxon>Metazoa</taxon>
        <taxon>Ecdysozoa</taxon>
        <taxon>Arthropoda</taxon>
        <taxon>Chelicerata</taxon>
        <taxon>Arachnida</taxon>
        <taxon>Acari</taxon>
        <taxon>Acariformes</taxon>
        <taxon>Sarcoptiformes</taxon>
        <taxon>Astigmata</taxon>
        <taxon>Psoroptidia</taxon>
        <taxon>Sarcoptoidea</taxon>
        <taxon>Sarcoptidae</taxon>
        <taxon>Sarcoptinae</taxon>
        <taxon>Sarcoptes</taxon>
    </lineage>
</organism>
<comment type="pathway">
    <text evidence="2">Protein modification; protein ubiquitination.</text>
</comment>
<name>A0A834RE21_SARSC</name>
<evidence type="ECO:0000256" key="7">
    <source>
        <dbReference type="ARBA" id="ARBA00023242"/>
    </source>
</evidence>
<dbReference type="SMART" id="SM00884">
    <property type="entry name" value="Cullin_Nedd8"/>
    <property type="match status" value="1"/>
</dbReference>
<reference evidence="14" key="3">
    <citation type="submission" date="2022-06" db="UniProtKB">
        <authorList>
            <consortium name="EnsemblMetazoa"/>
        </authorList>
    </citation>
    <scope>IDENTIFICATION</scope>
</reference>
<dbReference type="InterPro" id="IPR045093">
    <property type="entry name" value="Cullin"/>
</dbReference>
<evidence type="ECO:0000256" key="10">
    <source>
        <dbReference type="RuleBase" id="RU003829"/>
    </source>
</evidence>
<feature type="region of interest" description="Disordered" evidence="11">
    <location>
        <begin position="633"/>
        <end position="660"/>
    </location>
</feature>
<dbReference type="InterPro" id="IPR016159">
    <property type="entry name" value="Cullin_repeat-like_dom_sf"/>
</dbReference>
<evidence type="ECO:0000256" key="1">
    <source>
        <dbReference type="ARBA" id="ARBA00004123"/>
    </source>
</evidence>
<dbReference type="PROSITE" id="PS01256">
    <property type="entry name" value="CULLIN_1"/>
    <property type="match status" value="1"/>
</dbReference>
<dbReference type="InterPro" id="IPR016158">
    <property type="entry name" value="Cullin_homology"/>
</dbReference>
<evidence type="ECO:0000256" key="9">
    <source>
        <dbReference type="PROSITE-ProRule" id="PRU00330"/>
    </source>
</evidence>
<dbReference type="InterPro" id="IPR019559">
    <property type="entry name" value="Cullin_neddylation_domain"/>
</dbReference>
<dbReference type="InterPro" id="IPR059120">
    <property type="entry name" value="Cullin-like_AB"/>
</dbReference>
<dbReference type="Gene3D" id="3.30.230.130">
    <property type="entry name" value="Cullin, Chain C, Domain 2"/>
    <property type="match status" value="1"/>
</dbReference>
<dbReference type="OrthoDB" id="27073at2759"/>
<dbReference type="PANTHER" id="PTHR11932">
    <property type="entry name" value="CULLIN"/>
    <property type="match status" value="1"/>
</dbReference>
<evidence type="ECO:0000313" key="13">
    <source>
        <dbReference type="EMBL" id="KAF7495549.1"/>
    </source>
</evidence>
<dbReference type="FunFam" id="1.10.10.10:FF:000014">
    <property type="entry name" value="Cullin 1"/>
    <property type="match status" value="1"/>
</dbReference>
<feature type="domain" description="Cullin family profile" evidence="12">
    <location>
        <begin position="387"/>
        <end position="617"/>
    </location>
</feature>
<dbReference type="Pfam" id="PF00888">
    <property type="entry name" value="Cullin"/>
    <property type="match status" value="1"/>
</dbReference>
<dbReference type="SUPFAM" id="SSF74788">
    <property type="entry name" value="Cullin repeat-like"/>
    <property type="match status" value="1"/>
</dbReference>
<evidence type="ECO:0000256" key="5">
    <source>
        <dbReference type="ARBA" id="ARBA00022786"/>
    </source>
</evidence>
<reference evidence="13" key="2">
    <citation type="submission" date="2020-01" db="EMBL/GenBank/DDBJ databases">
        <authorList>
            <person name="Korhonen P.K.K."/>
            <person name="Guangxu M.G."/>
            <person name="Wang T.W."/>
            <person name="Stroehlein A.J.S."/>
            <person name="Young N.D."/>
            <person name="Ang C.-S.A."/>
            <person name="Fernando D.W.F."/>
            <person name="Lu H.L."/>
            <person name="Taylor S.T."/>
            <person name="Ehtesham M.E.M."/>
            <person name="Najaraj S.H.N."/>
            <person name="Harsha G.H.G."/>
            <person name="Madugundu A.M."/>
            <person name="Renuse S.R."/>
            <person name="Holt D.H."/>
            <person name="Pandey A.P."/>
            <person name="Papenfuss A.P."/>
            <person name="Gasser R.B.G."/>
            <person name="Fischer K.F."/>
        </authorList>
    </citation>
    <scope>NUCLEOTIDE SEQUENCE</scope>
    <source>
        <strain evidence="13">SSS_KF_BRIS2020</strain>
    </source>
</reference>
<dbReference type="InterPro" id="IPR016157">
    <property type="entry name" value="Cullin_CS"/>
</dbReference>
<evidence type="ECO:0000256" key="6">
    <source>
        <dbReference type="ARBA" id="ARBA00022843"/>
    </source>
</evidence>
<accession>A0A834RE21</accession>
<feature type="compositionally biased region" description="Low complexity" evidence="11">
    <location>
        <begin position="633"/>
        <end position="645"/>
    </location>
</feature>
<dbReference type="SUPFAM" id="SSF75632">
    <property type="entry name" value="Cullin homology domain"/>
    <property type="match status" value="1"/>
</dbReference>
<evidence type="ECO:0000256" key="4">
    <source>
        <dbReference type="ARBA" id="ARBA00022499"/>
    </source>
</evidence>
<dbReference type="FunFam" id="1.20.1310.10:FF:000022">
    <property type="entry name" value="Cullin-2 isoform 2"/>
    <property type="match status" value="1"/>
</dbReference>
<evidence type="ECO:0000256" key="8">
    <source>
        <dbReference type="ARBA" id="ARBA00069610"/>
    </source>
</evidence>
<keyword evidence="7" id="KW-0539">Nucleus</keyword>
<dbReference type="Pfam" id="PF10557">
    <property type="entry name" value="Cullin_Nedd8"/>
    <property type="match status" value="1"/>
</dbReference>
<dbReference type="AlphaFoldDB" id="A0A834RE21"/>
<gene>
    <name evidence="13" type="ORF">SSS_3367</name>
</gene>
<dbReference type="GO" id="GO:0031625">
    <property type="term" value="F:ubiquitin protein ligase binding"/>
    <property type="evidence" value="ECO:0007669"/>
    <property type="project" value="InterPro"/>
</dbReference>
<comment type="similarity">
    <text evidence="3 9 10">Belongs to the cullin family.</text>
</comment>
<dbReference type="OMA" id="PRPVWND"/>
<dbReference type="Gene3D" id="1.20.1310.10">
    <property type="entry name" value="Cullin Repeats"/>
    <property type="match status" value="4"/>
</dbReference>
<evidence type="ECO:0000256" key="11">
    <source>
        <dbReference type="SAM" id="MobiDB-lite"/>
    </source>
</evidence>
<dbReference type="Pfam" id="PF26557">
    <property type="entry name" value="Cullin_AB"/>
    <property type="match status" value="1"/>
</dbReference>
<dbReference type="Proteomes" id="UP000070412">
    <property type="component" value="Unassembled WGS sequence"/>
</dbReference>
<dbReference type="PROSITE" id="PS50069">
    <property type="entry name" value="CULLIN_2"/>
    <property type="match status" value="1"/>
</dbReference>
<comment type="subcellular location">
    <subcellularLocation>
        <location evidence="1">Nucleus</location>
    </subcellularLocation>
</comment>
<evidence type="ECO:0000256" key="3">
    <source>
        <dbReference type="ARBA" id="ARBA00006019"/>
    </source>
</evidence>
<dbReference type="EMBL" id="WVUK01000047">
    <property type="protein sequence ID" value="KAF7495549.1"/>
    <property type="molecule type" value="Genomic_DNA"/>
</dbReference>
<proteinExistence type="inferred from homology"/>
<dbReference type="Gene3D" id="1.10.10.10">
    <property type="entry name" value="Winged helix-like DNA-binding domain superfamily/Winged helix DNA-binding domain"/>
    <property type="match status" value="1"/>
</dbReference>
<dbReference type="GO" id="GO:0031462">
    <property type="term" value="C:Cul2-RING ubiquitin ligase complex"/>
    <property type="evidence" value="ECO:0007669"/>
    <property type="project" value="UniProtKB-ARBA"/>
</dbReference>
<keyword evidence="5" id="KW-0833">Ubl conjugation pathway</keyword>
<evidence type="ECO:0000313" key="15">
    <source>
        <dbReference type="Proteomes" id="UP000070412"/>
    </source>
</evidence>
<protein>
    <recommendedName>
        <fullName evidence="8">Cullin-2</fullName>
    </recommendedName>
</protein>
<evidence type="ECO:0000259" key="12">
    <source>
        <dbReference type="PROSITE" id="PS50069"/>
    </source>
</evidence>
<dbReference type="GO" id="GO:0006511">
    <property type="term" value="P:ubiquitin-dependent protein catabolic process"/>
    <property type="evidence" value="ECO:0007669"/>
    <property type="project" value="InterPro"/>
</dbReference>
<dbReference type="FunFam" id="1.20.1310.10:FF:000012">
    <property type="entry name" value="Cullin 2"/>
    <property type="match status" value="1"/>
</dbReference>
<dbReference type="InterPro" id="IPR036317">
    <property type="entry name" value="Cullin_homology_sf"/>
</dbReference>
<evidence type="ECO:0000313" key="14">
    <source>
        <dbReference type="EnsemblMetazoa" id="KAF7495549.1"/>
    </source>
</evidence>
<evidence type="ECO:0000256" key="2">
    <source>
        <dbReference type="ARBA" id="ARBA00004906"/>
    </source>
</evidence>
<keyword evidence="4" id="KW-1017">Isopeptide bond</keyword>
<keyword evidence="15" id="KW-1185">Reference proteome</keyword>